<proteinExistence type="predicted"/>
<name>A0A378LSZ0_9GAMM</name>
<evidence type="ECO:0000313" key="1">
    <source>
        <dbReference type="EMBL" id="STY28968.1"/>
    </source>
</evidence>
<reference evidence="1 2" key="1">
    <citation type="submission" date="2018-06" db="EMBL/GenBank/DDBJ databases">
        <authorList>
            <consortium name="Pathogen Informatics"/>
            <person name="Doyle S."/>
        </authorList>
    </citation>
    <scope>NUCLEOTIDE SEQUENCE [LARGE SCALE GENOMIC DNA]</scope>
    <source>
        <strain evidence="1 2">NCTC11532</strain>
    </source>
</reference>
<sequence>MPNQGKIINSVNLCLKQKGTIDVLLNKKGICAALAALYIQYSLENKRKQFFYLLNQLATLPKTHHFGTAPTILGFIIKIQKAFLVERYSNYEMMQSDVEKYLDAENKPIQSEFNLGLTTSEAHWIEIFKKIGRNNRSYLICSRTHAIALSFENGKYSYTIYDPNYNTETQEFETVEELIREIKDCFEYKENSFGLILRAFSHPNSVPETYPSHDEIHQIAFADPVSAGSCFFAAMARDRETLKYLFDHNEIDYELLGKEYFRPEFNDLLLQQPKSATLKKAVLAGIQTTLTSGCHKESEKLMDHYLQTYTSIEEQTELKNTLQQIFENPISSYLLLLKKKANFSKLLKLLEQFNLLPHHPVQRAFNHLQILTYLNQEVKRTTIEQFLNDLTPEQIIEQIHFAALANQHHVLTPLLQEINSRPINPRDFPSIINKDLIQEIDATTLKRLLENGFTMDNHDPDLLSHCLERHDKTIFEFCARAYAEQTQSNVWELVDSLNYNAIDLRTPLGTTPLLNALIFLGKNHIIKNAWNDNIPVELIKSALTVAILNGNNEMSLFLHEKLQHKKSPIEQETLEFLYGKAIVEEDISILSALVELKFNVLRNTQDIRALIELCYDYNDYSIIENCFDHATPKIKQLILESGLKWNISPIISLCLQKEPKLFNSYLNNSLANTVQLTKLNRAIHTHKIPPDTFSLNLEVSAQKKIIKDCFKRKHLNLANVLCVKVDWEEEEVNALLNELIQDKNENGIIILLQQIPKLKDREKLVSILEENHLLRAVDYLIHKEKISIDQKLTEQIFTSALIHNAKNLVVRFLNSGKITPDTHFNPSLLELLKQAIEKNNDSVLEAFIESNLDFRLDFKELFLFSCTQKKAKIANLLLAKDFSLNPIERRDAINSLFDHQPPSSLYETAYLEGYGRLYSLFLKTRIPNPRTSLLSSIKNPEKDHQLQKTVIGFSLLKRAIKEKNEKVFHILFTQSELPVVPDVSIITFLKNLVLFANVLPLFEKKYSLKKLIDEAIQQKEWATLANLIVNKKWEDLDGDLQDPIKEHGEEIIQGYLENLVAHYEKTDVRPQLFHLLKETNTDILFQLAAPYHELIHKTLEQVELNMIQKQLDLNHEIYRYTFNPISVKKALEELGKIFEDCQKIVSTQSIDLELPIENPEIINHLARMKLIMAGKDISPDYLAEPHLDLFEKLIENPRLKKSCQLEFKLYCMLKQFDTPYEEQEEKTKKEFTETIKLLEESLKQANLPSSFVLPPIQSFITRIPPPKTSSKSVTLSLSGVSALSESQGLEFKTGNQLSTVGRRLSSHSVEISTTHLGSLKKTCTDALTVYLENRDEHLSIFSYCFDYYRGKIRANHYKNLIESAQSETEIYLIEYAILINHDGNQLKKDLVAHLQLKDEHAAKNYLKAAIQKNFAVEYLPELDKLVDTLNGKINHKDRTNTNDLFQDELNYLQQMRSPQNRSSHYTFFPRKQDLIPRLIQWLTQWFCYDSELQTERSPSFKNKHDSMYVP</sequence>
<keyword evidence="2" id="KW-1185">Reference proteome</keyword>
<protein>
    <submittedName>
        <fullName evidence="1">Ankyrin repeat-containing protein</fullName>
    </submittedName>
</protein>
<gene>
    <name evidence="1" type="ORF">NCTC11532_01145</name>
</gene>
<accession>A0A378LSZ0</accession>
<evidence type="ECO:0000313" key="2">
    <source>
        <dbReference type="Proteomes" id="UP000255297"/>
    </source>
</evidence>
<dbReference type="EMBL" id="UGPB01000001">
    <property type="protein sequence ID" value="STY28968.1"/>
    <property type="molecule type" value="Genomic_DNA"/>
</dbReference>
<dbReference type="STRING" id="1122170.GCA_000701265_01874"/>
<organism evidence="1 2">
    <name type="scientific">Legionella wadsworthii</name>
    <dbReference type="NCBI Taxonomy" id="28088"/>
    <lineage>
        <taxon>Bacteria</taxon>
        <taxon>Pseudomonadati</taxon>
        <taxon>Pseudomonadota</taxon>
        <taxon>Gammaproteobacteria</taxon>
        <taxon>Legionellales</taxon>
        <taxon>Legionellaceae</taxon>
        <taxon>Legionella</taxon>
    </lineage>
</organism>
<dbReference type="OrthoDB" id="5647295at2"/>
<dbReference type="RefSeq" id="WP_084157913.1">
    <property type="nucleotide sequence ID" value="NZ_CAAAIS010000008.1"/>
</dbReference>
<dbReference type="Proteomes" id="UP000255297">
    <property type="component" value="Unassembled WGS sequence"/>
</dbReference>